<evidence type="ECO:0000259" key="16">
    <source>
        <dbReference type="PROSITE" id="PS51217"/>
    </source>
</evidence>
<organism evidence="17 18">
    <name type="scientific">Enterococcus faecalis TX4248</name>
    <dbReference type="NCBI Taxonomy" id="749495"/>
    <lineage>
        <taxon>Bacteria</taxon>
        <taxon>Bacillati</taxon>
        <taxon>Bacillota</taxon>
        <taxon>Bacilli</taxon>
        <taxon>Lactobacillales</taxon>
        <taxon>Enterococcaceae</taxon>
        <taxon>Enterococcus</taxon>
    </lineage>
</organism>
<accession>A0A125W8C4</accession>
<comment type="catalytic activity">
    <reaction evidence="12 13">
        <text>ATP + H2O = ADP + phosphate + H(+)</text>
        <dbReference type="Rhea" id="RHEA:13065"/>
        <dbReference type="ChEBI" id="CHEBI:15377"/>
        <dbReference type="ChEBI" id="CHEBI:15378"/>
        <dbReference type="ChEBI" id="CHEBI:30616"/>
        <dbReference type="ChEBI" id="CHEBI:43474"/>
        <dbReference type="ChEBI" id="CHEBI:456216"/>
        <dbReference type="EC" id="5.6.2.4"/>
    </reaction>
</comment>
<dbReference type="Pfam" id="PF00580">
    <property type="entry name" value="UvrD-helicase"/>
    <property type="match status" value="1"/>
</dbReference>
<dbReference type="InterPro" id="IPR027417">
    <property type="entry name" value="P-loop_NTPase"/>
</dbReference>
<dbReference type="GO" id="GO:0016887">
    <property type="term" value="F:ATP hydrolysis activity"/>
    <property type="evidence" value="ECO:0007669"/>
    <property type="project" value="RHEA"/>
</dbReference>
<dbReference type="SUPFAM" id="SSF52980">
    <property type="entry name" value="Restriction endonuclease-like"/>
    <property type="match status" value="1"/>
</dbReference>
<protein>
    <recommendedName>
        <fullName evidence="13">ATP-dependent helicase/nuclease subunit A</fullName>
        <ecNumber evidence="13">3.1.-.-</ecNumber>
        <ecNumber evidence="13">5.6.2.4</ecNumber>
    </recommendedName>
    <alternativeName>
        <fullName evidence="13">ATP-dependent helicase/nuclease AddA</fullName>
    </alternativeName>
    <alternativeName>
        <fullName evidence="13">DNA 3'-5' helicase AddA</fullName>
    </alternativeName>
</protein>
<keyword evidence="5 13" id="KW-0347">Helicase</keyword>
<feature type="domain" description="UvrD-like helicase ATP-binding" evidence="15">
    <location>
        <begin position="12"/>
        <end position="482"/>
    </location>
</feature>
<keyword evidence="4 13" id="KW-0378">Hydrolase</keyword>
<dbReference type="EC" id="3.1.-.-" evidence="13"/>
<evidence type="ECO:0000256" key="5">
    <source>
        <dbReference type="ARBA" id="ARBA00022806"/>
    </source>
</evidence>
<dbReference type="Gene3D" id="3.90.320.10">
    <property type="match status" value="1"/>
</dbReference>
<dbReference type="PROSITE" id="PS51198">
    <property type="entry name" value="UVRD_HELICASE_ATP_BIND"/>
    <property type="match status" value="1"/>
</dbReference>
<keyword evidence="8 13" id="KW-0238">DNA-binding</keyword>
<comment type="catalytic activity">
    <reaction evidence="11 13">
        <text>Couples ATP hydrolysis with the unwinding of duplex DNA by translocating in the 3'-5' direction.</text>
        <dbReference type="EC" id="5.6.2.4"/>
    </reaction>
</comment>
<dbReference type="SUPFAM" id="SSF52540">
    <property type="entry name" value="P-loop containing nucleoside triphosphate hydrolases"/>
    <property type="match status" value="1"/>
</dbReference>
<dbReference type="CDD" id="cd17932">
    <property type="entry name" value="DEXQc_UvrD"/>
    <property type="match status" value="1"/>
</dbReference>
<dbReference type="InterPro" id="IPR011604">
    <property type="entry name" value="PDDEXK-like_dom_sf"/>
</dbReference>
<comment type="caution">
    <text evidence="17">The sequence shown here is derived from an EMBL/GenBank/DDBJ whole genome shotgun (WGS) entry which is preliminary data.</text>
</comment>
<comment type="subunit">
    <text evidence="13">Heterodimer of AddA and AddB/RexB.</text>
</comment>
<evidence type="ECO:0000256" key="3">
    <source>
        <dbReference type="ARBA" id="ARBA00022763"/>
    </source>
</evidence>
<dbReference type="InterPro" id="IPR011335">
    <property type="entry name" value="Restrct_endonuc-II-like"/>
</dbReference>
<gene>
    <name evidence="13 17" type="primary">addA</name>
    <name evidence="17" type="ORF">HMPREF9498_00905</name>
</gene>
<dbReference type="EC" id="5.6.2.4" evidence="13"/>
<comment type="similarity">
    <text evidence="13">Belongs to the helicase family. AddA subfamily.</text>
</comment>
<feature type="domain" description="UvrD-like helicase C-terminal" evidence="16">
    <location>
        <begin position="520"/>
        <end position="808"/>
    </location>
</feature>
<dbReference type="PANTHER" id="PTHR11070:SF48">
    <property type="entry name" value="ATP-DEPENDENT HELICASE_NUCLEASE SUBUNIT A"/>
    <property type="match status" value="1"/>
</dbReference>
<dbReference type="Pfam" id="PF13361">
    <property type="entry name" value="UvrD_C"/>
    <property type="match status" value="1"/>
</dbReference>
<dbReference type="AlphaFoldDB" id="A0A125W8C4"/>
<dbReference type="InterPro" id="IPR000212">
    <property type="entry name" value="DNA_helicase_UvrD/REP"/>
</dbReference>
<dbReference type="HOGENOM" id="CLU_001114_3_1_9"/>
<evidence type="ECO:0000256" key="2">
    <source>
        <dbReference type="ARBA" id="ARBA00022741"/>
    </source>
</evidence>
<sequence>MSKTIPLRPANEQFTDSQWQAVFDGDENILVSASAGSGKTTVLVRRVIEKVKSGVDIDRLLIVTYTEAAAREMKERIQVALQKAMNEEQDPERRRHFSRQIALLPTANISTLHAFCLTVIRRFYYLIDIDPVFRMLTDETETLLLKEDVWDALREQFYAENQEEFYQLTANFSNDRSDDGLTNLIFSFYEFAKANPDPEAWINGLTQAYEVGDQLGESTLFQTYLKPLAVETLQLTLQRYEEMVTLTEGEEKLQKIWYLAQNEKEQTKQFLQFLERNDLESAYNLTELLSFDRYPTVRAEELKPTAEQAKQLREQNKKALNDLKKQLFTLSPDAMKQVLKEATPIVQEMAHVGKQFMEAYGAEKRLKNLVDFNDLEHYTLAILAKNQADGWHASEASVYYREKFDEVLVDEYQDINQLQESILYWLRRPLSAEGNLFMVGDVKQSIYSFRLADPTLFIEKYNQYGQGKEGKRIILAENFRSRKDVLDFTNLVFSQLMDERVGQIAYDESAALVHGFDQFSEAADYSTELLIYEKKATESVEFPELQSPELLIEDKTEGELYVTALKIRELIDQNFLIYDKKLKTDRPITYQDIVLLTPTKKNNLTILDVFKSLEIPVQVNDAQNYFQATEIRTMIALLQLIDNPYQDIPLAAVLRSPIVGLKENELVLIRLANKETSYYEAFLTFNQKMEPTMEEAVVQEKTIRFAESLEKWREQARRNQISNLLWTIYRETAYLDYVGGLPVGKQRQANLYALVDRAAAYEKTTFRGLFQFVRFIEKMQEKDKDLAEPVVLSEENAVRVMTIHASKGLEFPVVFVLDMTKEFNVSDLNERYIFEENLGVGIRYLQPEERVMYDTLPFLAIKQVRLRKLLSEEMRKLYVALTRAEQKLFLVGSYKDQAAMWKEWLKVGDVETLVLPAENRLQSKSSLMNWVGMTLVRHQKADEYQQEVVVSNVPQVKKHPANFHIQWFNEEQLRAAIQQLQLPERQAEDLAEKAQLSADKINRGLARLSFNYPFEVATRTTSYQSVSEIKRVFDDPDNKEIGKIEVREDNTIQAQPLIVNRMIEGDLSKPKFLDTVQAPSAAEIGTATHYLLQLIDLSKQPSYEEVRAVQERLVENKLILPAIAEKMNLEQIVAFFDTALGKQLIQHHQTVRREQPFSMLIEAEELIQNYPETTQDDLLIHGIIDGYIELDNQCILYDYKTDHVKGTSPQAISEIVERYRGQMNLYRRALQEATHKEVSHVYLILLNGGVIIDMQTGNVVDFIK</sequence>
<dbReference type="GO" id="GO:0008408">
    <property type="term" value="F:3'-5' exonuclease activity"/>
    <property type="evidence" value="ECO:0007669"/>
    <property type="project" value="UniProtKB-UniRule"/>
</dbReference>
<dbReference type="InterPro" id="IPR038726">
    <property type="entry name" value="PDDEXK_AddAB-type"/>
</dbReference>
<comment type="cofactor">
    <cofactor evidence="13">
        <name>Mg(2+)</name>
        <dbReference type="ChEBI" id="CHEBI:18420"/>
    </cofactor>
</comment>
<feature type="binding site" evidence="14">
    <location>
        <begin position="33"/>
        <end position="40"/>
    </location>
    <ligand>
        <name>ATP</name>
        <dbReference type="ChEBI" id="CHEBI:30616"/>
    </ligand>
</feature>
<dbReference type="GO" id="GO:0043138">
    <property type="term" value="F:3'-5' DNA helicase activity"/>
    <property type="evidence" value="ECO:0007669"/>
    <property type="project" value="UniProtKB-UniRule"/>
</dbReference>
<keyword evidence="6 13" id="KW-0269">Exonuclease</keyword>
<evidence type="ECO:0000256" key="8">
    <source>
        <dbReference type="ARBA" id="ARBA00023125"/>
    </source>
</evidence>
<keyword evidence="9 13" id="KW-0234">DNA repair</keyword>
<dbReference type="Pfam" id="PF12705">
    <property type="entry name" value="PDDEXK_1"/>
    <property type="match status" value="1"/>
</dbReference>
<evidence type="ECO:0000313" key="18">
    <source>
        <dbReference type="Proteomes" id="UP000004846"/>
    </source>
</evidence>
<proteinExistence type="inferred from homology"/>
<dbReference type="GO" id="GO:0000724">
    <property type="term" value="P:double-strand break repair via homologous recombination"/>
    <property type="evidence" value="ECO:0007669"/>
    <property type="project" value="UniProtKB-UniRule"/>
</dbReference>
<evidence type="ECO:0000259" key="15">
    <source>
        <dbReference type="PROSITE" id="PS51198"/>
    </source>
</evidence>
<reference evidence="17 18" key="1">
    <citation type="submission" date="2010-07" db="EMBL/GenBank/DDBJ databases">
        <authorList>
            <person name="Sid Ahmed O."/>
        </authorList>
    </citation>
    <scope>NUCLEOTIDE SEQUENCE [LARGE SCALE GENOMIC DNA]</scope>
    <source>
        <strain evidence="17 18">TX4248</strain>
    </source>
</reference>
<evidence type="ECO:0000256" key="14">
    <source>
        <dbReference type="PROSITE-ProRule" id="PRU00560"/>
    </source>
</evidence>
<dbReference type="GO" id="GO:0005829">
    <property type="term" value="C:cytosol"/>
    <property type="evidence" value="ECO:0007669"/>
    <property type="project" value="TreeGrafter"/>
</dbReference>
<evidence type="ECO:0000256" key="9">
    <source>
        <dbReference type="ARBA" id="ARBA00023204"/>
    </source>
</evidence>
<evidence type="ECO:0000256" key="13">
    <source>
        <dbReference type="HAMAP-Rule" id="MF_01451"/>
    </source>
</evidence>
<evidence type="ECO:0000313" key="17">
    <source>
        <dbReference type="EMBL" id="EFM83448.1"/>
    </source>
</evidence>
<name>A0A125W8C4_ENTFL</name>
<evidence type="ECO:0000256" key="7">
    <source>
        <dbReference type="ARBA" id="ARBA00022840"/>
    </source>
</evidence>
<keyword evidence="1 13" id="KW-0540">Nuclease</keyword>
<evidence type="ECO:0000256" key="11">
    <source>
        <dbReference type="ARBA" id="ARBA00034617"/>
    </source>
</evidence>
<dbReference type="InterPro" id="IPR014152">
    <property type="entry name" value="AddA"/>
</dbReference>
<dbReference type="PROSITE" id="PS51217">
    <property type="entry name" value="UVRD_HELICASE_CTER"/>
    <property type="match status" value="1"/>
</dbReference>
<dbReference type="EMBL" id="AEBR01000025">
    <property type="protein sequence ID" value="EFM83448.1"/>
    <property type="molecule type" value="Genomic_DNA"/>
</dbReference>
<evidence type="ECO:0000256" key="4">
    <source>
        <dbReference type="ARBA" id="ARBA00022801"/>
    </source>
</evidence>
<keyword evidence="3 13" id="KW-0227">DNA damage</keyword>
<dbReference type="HAMAP" id="MF_01451">
    <property type="entry name" value="AddA"/>
    <property type="match status" value="1"/>
</dbReference>
<dbReference type="RefSeq" id="WP_002402056.1">
    <property type="nucleotide sequence ID" value="NZ_GL454430.1"/>
</dbReference>
<keyword evidence="2 13" id="KW-0547">Nucleotide-binding</keyword>
<keyword evidence="7 13" id="KW-0067">ATP-binding</keyword>
<comment type="function">
    <text evidence="13">The heterodimer acts as both an ATP-dependent DNA helicase and an ATP-dependent, dual-direction single-stranded exonuclease. Recognizes the chi site generating a DNA molecule suitable for the initiation of homologous recombination. The AddA nuclease domain is required for chi fragment generation; this subunit has the helicase and 3' -&gt; 5' nuclease activities.</text>
</comment>
<dbReference type="NCBIfam" id="TIGR02785">
    <property type="entry name" value="addA_Gpos"/>
    <property type="match status" value="1"/>
</dbReference>
<evidence type="ECO:0000256" key="6">
    <source>
        <dbReference type="ARBA" id="ARBA00022839"/>
    </source>
</evidence>
<evidence type="ECO:0000256" key="12">
    <source>
        <dbReference type="ARBA" id="ARBA00048988"/>
    </source>
</evidence>
<evidence type="ECO:0000256" key="10">
    <source>
        <dbReference type="ARBA" id="ARBA00023235"/>
    </source>
</evidence>
<keyword evidence="10 13" id="KW-0413">Isomerase</keyword>
<dbReference type="GO" id="GO:0005524">
    <property type="term" value="F:ATP binding"/>
    <property type="evidence" value="ECO:0007669"/>
    <property type="project" value="UniProtKB-UniRule"/>
</dbReference>
<dbReference type="GO" id="GO:0033202">
    <property type="term" value="C:DNA helicase complex"/>
    <property type="evidence" value="ECO:0007669"/>
    <property type="project" value="TreeGrafter"/>
</dbReference>
<dbReference type="InterPro" id="IPR014016">
    <property type="entry name" value="UvrD-like_ATP-bd"/>
</dbReference>
<dbReference type="GO" id="GO:0003690">
    <property type="term" value="F:double-stranded DNA binding"/>
    <property type="evidence" value="ECO:0007669"/>
    <property type="project" value="UniProtKB-UniRule"/>
</dbReference>
<evidence type="ECO:0000256" key="1">
    <source>
        <dbReference type="ARBA" id="ARBA00022722"/>
    </source>
</evidence>
<dbReference type="Gene3D" id="3.40.50.300">
    <property type="entry name" value="P-loop containing nucleotide triphosphate hydrolases"/>
    <property type="match status" value="4"/>
</dbReference>
<dbReference type="Proteomes" id="UP000004846">
    <property type="component" value="Unassembled WGS sequence"/>
</dbReference>
<dbReference type="PANTHER" id="PTHR11070">
    <property type="entry name" value="UVRD / RECB / PCRA DNA HELICASE FAMILY MEMBER"/>
    <property type="match status" value="1"/>
</dbReference>
<dbReference type="InterPro" id="IPR014017">
    <property type="entry name" value="DNA_helicase_UvrD-like_C"/>
</dbReference>